<dbReference type="SUPFAM" id="SSF49265">
    <property type="entry name" value="Fibronectin type III"/>
    <property type="match status" value="1"/>
</dbReference>
<gene>
    <name evidence="2" type="ORF">NP493_2471g00001</name>
</gene>
<organism evidence="2 3">
    <name type="scientific">Ridgeia piscesae</name>
    <name type="common">Tubeworm</name>
    <dbReference type="NCBI Taxonomy" id="27915"/>
    <lineage>
        <taxon>Eukaryota</taxon>
        <taxon>Metazoa</taxon>
        <taxon>Spiralia</taxon>
        <taxon>Lophotrochozoa</taxon>
        <taxon>Annelida</taxon>
        <taxon>Polychaeta</taxon>
        <taxon>Sedentaria</taxon>
        <taxon>Canalipalpata</taxon>
        <taxon>Sabellida</taxon>
        <taxon>Siboglinidae</taxon>
        <taxon>Ridgeia</taxon>
    </lineage>
</organism>
<name>A0AAD9JHA3_RIDPI</name>
<evidence type="ECO:0000313" key="2">
    <source>
        <dbReference type="EMBL" id="KAK2152405.1"/>
    </source>
</evidence>
<dbReference type="CDD" id="cd00063">
    <property type="entry name" value="FN3"/>
    <property type="match status" value="1"/>
</dbReference>
<proteinExistence type="predicted"/>
<dbReference type="AlphaFoldDB" id="A0AAD9JHA3"/>
<dbReference type="InterPro" id="IPR036116">
    <property type="entry name" value="FN3_sf"/>
</dbReference>
<comment type="caution">
    <text evidence="2">The sequence shown here is derived from an EMBL/GenBank/DDBJ whole genome shotgun (WGS) entry which is preliminary data.</text>
</comment>
<feature type="domain" description="Fibronectin type-III" evidence="1">
    <location>
        <begin position="314"/>
        <end position="401"/>
    </location>
</feature>
<dbReference type="InterPro" id="IPR013783">
    <property type="entry name" value="Ig-like_fold"/>
</dbReference>
<dbReference type="Proteomes" id="UP001209878">
    <property type="component" value="Unassembled WGS sequence"/>
</dbReference>
<dbReference type="Gene3D" id="2.60.40.10">
    <property type="entry name" value="Immunoglobulins"/>
    <property type="match status" value="1"/>
</dbReference>
<accession>A0AAD9JHA3</accession>
<sequence length="401" mass="44756">MYSIVLTVEDSAGNTALARGLFLWDPKSRVTVTNNPMYVTGASDVRDGVVWLTESANYFVVNWQGHFKNAFQHDNKLLNKVEPWPIVKGLDDLQGNRTVNEIPNQQGIVNFYFGYGHMSDVEPSDWLDMGLQTEYELQKELTDGEFIKVFVKAEDIMGNSYTDSLVVGIDSTSPEVKEENILRNNPSDDPTTHMPDVEDKESGIRKIEFIVSDAKLDTVVGNGTVQGQRVTSGGGRREKRDTASCQQDGTCVCTPHNGCYWRKQEFVINHCWLVEGSGSFKVDATIYNNAGLNTSKPFQLSNVDDLSGINVYPKPTSLTVKRSRETTVEISWSYDISCYEIVGAKVIFKSSSSDQAKELIIPMPKSSYIIDDLEDNSEYTIDILTLYAKGKASEATSLHFN</sequence>
<feature type="non-terminal residue" evidence="2">
    <location>
        <position position="1"/>
    </location>
</feature>
<keyword evidence="3" id="KW-1185">Reference proteome</keyword>
<dbReference type="EMBL" id="JAODUO010002462">
    <property type="protein sequence ID" value="KAK2152405.1"/>
    <property type="molecule type" value="Genomic_DNA"/>
</dbReference>
<dbReference type="InterPro" id="IPR003961">
    <property type="entry name" value="FN3_dom"/>
</dbReference>
<dbReference type="Pfam" id="PF00041">
    <property type="entry name" value="fn3"/>
    <property type="match status" value="1"/>
</dbReference>
<protein>
    <recommendedName>
        <fullName evidence="1">Fibronectin type-III domain-containing protein</fullName>
    </recommendedName>
</protein>
<reference evidence="2" key="1">
    <citation type="journal article" date="2023" name="Mol. Biol. Evol.">
        <title>Third-Generation Sequencing Reveals the Adaptive Role of the Epigenome in Three Deep-Sea Polychaetes.</title>
        <authorList>
            <person name="Perez M."/>
            <person name="Aroh O."/>
            <person name="Sun Y."/>
            <person name="Lan Y."/>
            <person name="Juniper S.K."/>
            <person name="Young C.R."/>
            <person name="Angers B."/>
            <person name="Qian P.Y."/>
        </authorList>
    </citation>
    <scope>NUCLEOTIDE SEQUENCE</scope>
    <source>
        <strain evidence="2">R07B-5</strain>
    </source>
</reference>
<dbReference type="PROSITE" id="PS50853">
    <property type="entry name" value="FN3"/>
    <property type="match status" value="1"/>
</dbReference>
<evidence type="ECO:0000259" key="1">
    <source>
        <dbReference type="PROSITE" id="PS50853"/>
    </source>
</evidence>
<evidence type="ECO:0000313" key="3">
    <source>
        <dbReference type="Proteomes" id="UP001209878"/>
    </source>
</evidence>